<accession>A0A0N7KX64</accession>
<protein>
    <submittedName>
        <fullName evidence="2">Uncharacterized protein</fullName>
    </submittedName>
</protein>
<proteinExistence type="predicted"/>
<evidence type="ECO:0000313" key="2">
    <source>
        <dbReference type="EMBL" id="BAT26049.1"/>
    </source>
</evidence>
<sequence length="58" mass="6356">MPCCRCQARREMLATAKAKDGIKGVVKVLPAVGRHMLTNPPKLKRESNGTDRPPTAVR</sequence>
<feature type="region of interest" description="Disordered" evidence="1">
    <location>
        <begin position="36"/>
        <end position="58"/>
    </location>
</feature>
<dbReference type="AlphaFoldDB" id="A0A0N7KX64"/>
<reference evidence="2" key="1">
    <citation type="journal article" date="2015" name="Proc. Natl. Acad. Sci. U.S.A.">
        <title>Bacterial clade with the ribosomal RNA operon on a small plasmid rather than the chromosome.</title>
        <authorList>
            <person name="Anda M."/>
            <person name="Ohtsubo Y."/>
            <person name="Okubo T."/>
            <person name="Sugawara M."/>
            <person name="Nagata Y."/>
            <person name="Tsuda M."/>
            <person name="Minamisawa K."/>
            <person name="Mitsui H."/>
        </authorList>
    </citation>
    <scope>NUCLEOTIDE SEQUENCE</scope>
    <source>
        <strain evidence="2">DSM 21988</strain>
    </source>
</reference>
<dbReference type="EMBL" id="LC066371">
    <property type="protein sequence ID" value="BAT26049.1"/>
    <property type="molecule type" value="Genomic_DNA"/>
</dbReference>
<organism evidence="2">
    <name type="scientific">Aureimonas altamirensis</name>
    <dbReference type="NCBI Taxonomy" id="370622"/>
    <lineage>
        <taxon>Bacteria</taxon>
        <taxon>Pseudomonadati</taxon>
        <taxon>Pseudomonadota</taxon>
        <taxon>Alphaproteobacteria</taxon>
        <taxon>Hyphomicrobiales</taxon>
        <taxon>Aurantimonadaceae</taxon>
        <taxon>Aureimonas</taxon>
    </lineage>
</organism>
<name>A0A0N7KX64_9HYPH</name>
<evidence type="ECO:0000256" key="1">
    <source>
        <dbReference type="SAM" id="MobiDB-lite"/>
    </source>
</evidence>